<feature type="transmembrane region" description="Helical" evidence="17">
    <location>
        <begin position="544"/>
        <end position="568"/>
    </location>
</feature>
<dbReference type="GO" id="GO:0005743">
    <property type="term" value="C:mitochondrial inner membrane"/>
    <property type="evidence" value="ECO:0007669"/>
    <property type="project" value="UniProtKB-SubCell"/>
</dbReference>
<keyword evidence="5 17" id="KW-0813">Transport</keyword>
<evidence type="ECO:0000256" key="15">
    <source>
        <dbReference type="ARBA" id="ARBA00023136"/>
    </source>
</evidence>
<evidence type="ECO:0000256" key="17">
    <source>
        <dbReference type="RuleBase" id="RU003404"/>
    </source>
</evidence>
<feature type="transmembrane region" description="Helical" evidence="17">
    <location>
        <begin position="268"/>
        <end position="294"/>
    </location>
</feature>
<dbReference type="InterPro" id="IPR001516">
    <property type="entry name" value="Proton_antipo_N"/>
</dbReference>
<organism evidence="21">
    <name type="scientific">Tullbergia mixta</name>
    <dbReference type="NCBI Taxonomy" id="1499077"/>
    <lineage>
        <taxon>Eukaryota</taxon>
        <taxon>Metazoa</taxon>
        <taxon>Ecdysozoa</taxon>
        <taxon>Arthropoda</taxon>
        <taxon>Hexapoda</taxon>
        <taxon>Collembola</taxon>
        <taxon>Poduromorpha</taxon>
        <taxon>Poduroidea</taxon>
        <taxon>Tullbergiidae</taxon>
        <taxon>Tullbergiinae</taxon>
        <taxon>Tullbergia</taxon>
    </lineage>
</organism>
<keyword evidence="12 17" id="KW-0520">NAD</keyword>
<dbReference type="AlphaFoldDB" id="A0A7T6Y6Z5"/>
<evidence type="ECO:0000256" key="12">
    <source>
        <dbReference type="ARBA" id="ARBA00023027"/>
    </source>
</evidence>
<dbReference type="CTD" id="4540"/>
<keyword evidence="7 17" id="KW-0812">Transmembrane</keyword>
<feature type="transmembrane region" description="Helical" evidence="17">
    <location>
        <begin position="111"/>
        <end position="131"/>
    </location>
</feature>
<feature type="transmembrane region" description="Helical" evidence="17">
    <location>
        <begin position="240"/>
        <end position="261"/>
    </location>
</feature>
<evidence type="ECO:0000256" key="9">
    <source>
        <dbReference type="ARBA" id="ARBA00022967"/>
    </source>
</evidence>
<evidence type="ECO:0000256" key="14">
    <source>
        <dbReference type="ARBA" id="ARBA00023128"/>
    </source>
</evidence>
<sequence length="569" mass="62138">MAFVLVSSYLGCLMLFLGGSMVFLSGVMGLLGSAIFVEWDMFGAYSFSFVFTILLDWISLSFTGVVLIISGGVMVYSSEYMGGDIGFYSFIILVGLFVLSMLFMILSPNMISILLGWDGLGLVSYCLVIYYQNASSANAGMLTILSNRIGDIAILLSIAWLFNYGGWNFLFFQMMFKNEVGWVMGLVILAALTKSAQIPFSAWLPAAMAAPTPVSALVHSSTLVTAGVYLLVRFSELLGVNYVLFFLSVLTMFMSGLGANFEMDLKSIIALSTLSQLGVMMMALSLGLVELAYFHLLTHALFKSLLFLCAGVCIHGSLDIQDIRMLGGMSLSAPLTSFFFLGSSLALCGFPFLSGFYSSDLILEAVFGGAVNGLMVVLVVLATFFTITYSIRLFMFVVEKPLAGASVKTGMESWVMAFPMGLLFSLAVVSGSLLGWWFIPPLVYVLPEAMKVLILAFMSLAVGVGVLSLGVLNWLGGLNMFIVVSVVHYMGSMWWLSLMSSNSWGLVLSLGAKFLKYFDQGWLESLGPQGIYFKMSSFSVAVDFFSYVTAKKFIYMFLVMFLTVTVLLW</sequence>
<evidence type="ECO:0000256" key="10">
    <source>
        <dbReference type="ARBA" id="ARBA00022982"/>
    </source>
</evidence>
<evidence type="ECO:0000256" key="11">
    <source>
        <dbReference type="ARBA" id="ARBA00022989"/>
    </source>
</evidence>
<feature type="transmembrane region" description="Helical" evidence="17">
    <location>
        <begin position="85"/>
        <end position="105"/>
    </location>
</feature>
<keyword evidence="13 17" id="KW-0830">Ubiquinone</keyword>
<feature type="transmembrane region" description="Helical" evidence="17">
    <location>
        <begin position="182"/>
        <end position="204"/>
    </location>
</feature>
<feature type="transmembrane region" description="Helical" evidence="17">
    <location>
        <begin position="49"/>
        <end position="73"/>
    </location>
</feature>
<name>A0A7T6Y6Z5_9HEXA</name>
<feature type="transmembrane region" description="Helical" evidence="17">
    <location>
        <begin position="330"/>
        <end position="353"/>
    </location>
</feature>
<proteinExistence type="inferred from homology"/>
<protein>
    <recommendedName>
        <fullName evidence="4 17">NADH-ubiquinone oxidoreductase chain 5</fullName>
        <ecNumber evidence="3 17">7.1.1.2</ecNumber>
    </recommendedName>
</protein>
<evidence type="ECO:0000259" key="20">
    <source>
        <dbReference type="Pfam" id="PF06455"/>
    </source>
</evidence>
<dbReference type="GO" id="GO:0015990">
    <property type="term" value="P:electron transport coupled proton transport"/>
    <property type="evidence" value="ECO:0007669"/>
    <property type="project" value="TreeGrafter"/>
</dbReference>
<dbReference type="GO" id="GO:0008137">
    <property type="term" value="F:NADH dehydrogenase (ubiquinone) activity"/>
    <property type="evidence" value="ECO:0007669"/>
    <property type="project" value="UniProtKB-EC"/>
</dbReference>
<feature type="transmembrane region" description="Helical" evidence="17">
    <location>
        <begin position="373"/>
        <end position="394"/>
    </location>
</feature>
<dbReference type="Pfam" id="PF00361">
    <property type="entry name" value="Proton_antipo_M"/>
    <property type="match status" value="1"/>
</dbReference>
<dbReference type="EMBL" id="MW238520">
    <property type="protein sequence ID" value="QQK54725.1"/>
    <property type="molecule type" value="Genomic_DNA"/>
</dbReference>
<evidence type="ECO:0000256" key="6">
    <source>
        <dbReference type="ARBA" id="ARBA00022660"/>
    </source>
</evidence>
<evidence type="ECO:0000256" key="4">
    <source>
        <dbReference type="ARBA" id="ARBA00021096"/>
    </source>
</evidence>
<evidence type="ECO:0000259" key="19">
    <source>
        <dbReference type="Pfam" id="PF00662"/>
    </source>
</evidence>
<evidence type="ECO:0000313" key="21">
    <source>
        <dbReference type="EMBL" id="QQK54725.1"/>
    </source>
</evidence>
<keyword evidence="11 17" id="KW-1133">Transmembrane helix</keyword>
<feature type="transmembrane region" description="Helical" evidence="17">
    <location>
        <begin position="152"/>
        <end position="176"/>
    </location>
</feature>
<evidence type="ECO:0000256" key="2">
    <source>
        <dbReference type="ARBA" id="ARBA00004448"/>
    </source>
</evidence>
<comment type="catalytic activity">
    <reaction evidence="16 17">
        <text>a ubiquinone + NADH + 5 H(+)(in) = a ubiquinol + NAD(+) + 4 H(+)(out)</text>
        <dbReference type="Rhea" id="RHEA:29091"/>
        <dbReference type="Rhea" id="RHEA-COMP:9565"/>
        <dbReference type="Rhea" id="RHEA-COMP:9566"/>
        <dbReference type="ChEBI" id="CHEBI:15378"/>
        <dbReference type="ChEBI" id="CHEBI:16389"/>
        <dbReference type="ChEBI" id="CHEBI:17976"/>
        <dbReference type="ChEBI" id="CHEBI:57540"/>
        <dbReference type="ChEBI" id="CHEBI:57945"/>
        <dbReference type="EC" id="7.1.1.2"/>
    </reaction>
</comment>
<dbReference type="PANTHER" id="PTHR42829">
    <property type="entry name" value="NADH-UBIQUINONE OXIDOREDUCTASE CHAIN 5"/>
    <property type="match status" value="1"/>
</dbReference>
<accession>A0A7T6Y6Z5</accession>
<evidence type="ECO:0000256" key="3">
    <source>
        <dbReference type="ARBA" id="ARBA00012944"/>
    </source>
</evidence>
<dbReference type="RefSeq" id="YP_010139271.1">
    <property type="nucleotide sequence ID" value="NC_056908.1"/>
</dbReference>
<dbReference type="Pfam" id="PF00662">
    <property type="entry name" value="Proton_antipo_N"/>
    <property type="match status" value="1"/>
</dbReference>
<dbReference type="GO" id="GO:0003954">
    <property type="term" value="F:NADH dehydrogenase activity"/>
    <property type="evidence" value="ECO:0007669"/>
    <property type="project" value="TreeGrafter"/>
</dbReference>
<geneLocation type="mitochondrion" evidence="21"/>
<keyword evidence="8" id="KW-0999">Mitochondrion inner membrane</keyword>
<feature type="domain" description="NADH:quinone oxidoreductase/Mrp antiporter transmembrane" evidence="18">
    <location>
        <begin position="107"/>
        <end position="386"/>
    </location>
</feature>
<evidence type="ECO:0000256" key="1">
    <source>
        <dbReference type="ARBA" id="ARBA00003257"/>
    </source>
</evidence>
<feature type="transmembrane region" description="Helical" evidence="17">
    <location>
        <begin position="300"/>
        <end position="318"/>
    </location>
</feature>
<keyword evidence="9" id="KW-1278">Translocase</keyword>
<keyword evidence="6" id="KW-0679">Respiratory chain</keyword>
<keyword evidence="14 17" id="KW-0496">Mitochondrion</keyword>
<dbReference type="InterPro" id="IPR003945">
    <property type="entry name" value="NU5C-like"/>
</dbReference>
<gene>
    <name evidence="21" type="primary">ND5</name>
</gene>
<dbReference type="PRINTS" id="PR01434">
    <property type="entry name" value="NADHDHGNASE5"/>
</dbReference>
<comment type="subcellular location">
    <subcellularLocation>
        <location evidence="2">Mitochondrion inner membrane</location>
        <topology evidence="2">Multi-pass membrane protein</topology>
    </subcellularLocation>
</comment>
<dbReference type="GO" id="GO:0042773">
    <property type="term" value="P:ATP synthesis coupled electron transport"/>
    <property type="evidence" value="ECO:0007669"/>
    <property type="project" value="InterPro"/>
</dbReference>
<evidence type="ECO:0000256" key="13">
    <source>
        <dbReference type="ARBA" id="ARBA00023075"/>
    </source>
</evidence>
<comment type="function">
    <text evidence="17">Core subunit of the mitochondrial membrane respiratory chain NADH dehydrogenase (Complex I) which catalyzes electron transfer from NADH through the respiratory chain, using ubiquinone as an electron acceptor. Essential for the catalytic activity and assembly of complex I.</text>
</comment>
<feature type="transmembrane region" description="Helical" evidence="17">
    <location>
        <begin position="414"/>
        <end position="439"/>
    </location>
</feature>
<evidence type="ECO:0000256" key="5">
    <source>
        <dbReference type="ARBA" id="ARBA00022448"/>
    </source>
</evidence>
<reference evidence="21" key="1">
    <citation type="submission" date="2020-11" db="EMBL/GenBank/DDBJ databases">
        <title>Re-Evaluating the internal phylogenetic relationship of Collembola by means of mitogenome data.</title>
        <authorList>
            <person name="Cucini C."/>
            <person name="Carapelli A."/>
            <person name="Nardi F."/>
        </authorList>
    </citation>
    <scope>NUCLEOTIDE SEQUENCE</scope>
</reference>
<dbReference type="PANTHER" id="PTHR42829:SF2">
    <property type="entry name" value="NADH-UBIQUINONE OXIDOREDUCTASE CHAIN 5"/>
    <property type="match status" value="1"/>
</dbReference>
<keyword evidence="15 17" id="KW-0472">Membrane</keyword>
<feature type="domain" description="NADH-Ubiquinone oxidoreductase (complex I) chain 5 N-terminal" evidence="19">
    <location>
        <begin position="45"/>
        <end position="90"/>
    </location>
</feature>
<feature type="domain" description="NADH dehydrogenase subunit 5 C-terminal" evidence="20">
    <location>
        <begin position="389"/>
        <end position="567"/>
    </location>
</feature>
<feature type="transmembrane region" description="Helical" evidence="17">
    <location>
        <begin position="451"/>
        <end position="471"/>
    </location>
</feature>
<keyword evidence="10" id="KW-0249">Electron transport</keyword>
<evidence type="ECO:0000259" key="18">
    <source>
        <dbReference type="Pfam" id="PF00361"/>
    </source>
</evidence>
<feature type="transmembrane region" description="Helical" evidence="17">
    <location>
        <begin position="216"/>
        <end position="234"/>
    </location>
</feature>
<feature type="transmembrane region" description="Helical" evidence="17">
    <location>
        <begin position="12"/>
        <end position="37"/>
    </location>
</feature>
<evidence type="ECO:0000256" key="7">
    <source>
        <dbReference type="ARBA" id="ARBA00022692"/>
    </source>
</evidence>
<evidence type="ECO:0000256" key="16">
    <source>
        <dbReference type="ARBA" id="ARBA00049551"/>
    </source>
</evidence>
<comment type="function">
    <text evidence="1">Core subunit of the mitochondrial membrane respiratory chain NADH dehydrogenase (Complex I) that is believed to belong to the minimal assembly required for catalysis. Complex I functions in the transfer of electrons from NADH to the respiratory chain. The immediate electron acceptor for the enzyme is believed to be ubiquinone.</text>
</comment>
<dbReference type="GeneID" id="67132802"/>
<comment type="similarity">
    <text evidence="17">Belongs to the complex I subunit 5 family.</text>
</comment>
<dbReference type="InterPro" id="IPR010934">
    <property type="entry name" value="NADH_DH_su5_C"/>
</dbReference>
<dbReference type="InterPro" id="IPR001750">
    <property type="entry name" value="ND/Mrp_TM"/>
</dbReference>
<evidence type="ECO:0000256" key="8">
    <source>
        <dbReference type="ARBA" id="ARBA00022792"/>
    </source>
</evidence>
<dbReference type="EC" id="7.1.1.2" evidence="3 17"/>
<dbReference type="Pfam" id="PF06455">
    <property type="entry name" value="NADH5_C"/>
    <property type="match status" value="1"/>
</dbReference>